<dbReference type="Proteomes" id="UP001498421">
    <property type="component" value="Unassembled WGS sequence"/>
</dbReference>
<proteinExistence type="predicted"/>
<organism evidence="1 2">
    <name type="scientific">Neonectria magnoliae</name>
    <dbReference type="NCBI Taxonomy" id="2732573"/>
    <lineage>
        <taxon>Eukaryota</taxon>
        <taxon>Fungi</taxon>
        <taxon>Dikarya</taxon>
        <taxon>Ascomycota</taxon>
        <taxon>Pezizomycotina</taxon>
        <taxon>Sordariomycetes</taxon>
        <taxon>Hypocreomycetidae</taxon>
        <taxon>Hypocreales</taxon>
        <taxon>Nectriaceae</taxon>
        <taxon>Neonectria</taxon>
    </lineage>
</organism>
<evidence type="ECO:0000313" key="2">
    <source>
        <dbReference type="Proteomes" id="UP001498421"/>
    </source>
</evidence>
<gene>
    <name evidence="1" type="ORF">QQZ08_006882</name>
</gene>
<accession>A0ABR1HZB8</accession>
<keyword evidence="2" id="KW-1185">Reference proteome</keyword>
<reference evidence="1 2" key="1">
    <citation type="journal article" date="2025" name="Microbiol. Resour. Announc.">
        <title>Draft genome sequences for Neonectria magnoliae and Neonectria punicea, canker pathogens of Liriodendron tulipifera and Acer saccharum in West Virginia.</title>
        <authorList>
            <person name="Petronek H.M."/>
            <person name="Kasson M.T."/>
            <person name="Metheny A.M."/>
            <person name="Stauder C.M."/>
            <person name="Lovett B."/>
            <person name="Lynch S.C."/>
            <person name="Garnas J.R."/>
            <person name="Kasson L.R."/>
            <person name="Stajich J.E."/>
        </authorList>
    </citation>
    <scope>NUCLEOTIDE SEQUENCE [LARGE SCALE GENOMIC DNA]</scope>
    <source>
        <strain evidence="1 2">NRRL 64651</strain>
    </source>
</reference>
<protein>
    <submittedName>
        <fullName evidence="1">Uncharacterized protein</fullName>
    </submittedName>
</protein>
<name>A0ABR1HZB8_9HYPO</name>
<evidence type="ECO:0000313" key="1">
    <source>
        <dbReference type="EMBL" id="KAK7426552.1"/>
    </source>
</evidence>
<sequence length="101" mass="11083">MATSSIQVEHSDVASLKLSNEPVSLDNAFDILTKAVSIPMILYLRSTEDPINAALCDPLRTAAILSDYHVRFYNMLLRLYTESIDGCPTNFIGIGSQFADA</sequence>
<dbReference type="EMBL" id="JAZAVK010000064">
    <property type="protein sequence ID" value="KAK7426552.1"/>
    <property type="molecule type" value="Genomic_DNA"/>
</dbReference>
<comment type="caution">
    <text evidence="1">The sequence shown here is derived from an EMBL/GenBank/DDBJ whole genome shotgun (WGS) entry which is preliminary data.</text>
</comment>